<evidence type="ECO:0000313" key="1">
    <source>
        <dbReference type="EMBL" id="QNJ97329.1"/>
    </source>
</evidence>
<proteinExistence type="predicted"/>
<dbReference type="EMBL" id="CP052909">
    <property type="protein sequence ID" value="QNJ97329.1"/>
    <property type="molecule type" value="Genomic_DNA"/>
</dbReference>
<gene>
    <name evidence="1" type="ORF">ALE3EI_0753</name>
</gene>
<sequence length="68" mass="8164">MKLLLCKLNRHSFTNISTENIHIKQFECSNCKKKFTTDGYGRLVELNSYWKKNNQFFEHYFQKTKLGA</sequence>
<dbReference type="Proteomes" id="UP000515514">
    <property type="component" value="Chromosome"/>
</dbReference>
<dbReference type="KEGG" id="alti:ALE3EI_0753"/>
<protein>
    <submittedName>
        <fullName evidence="1">Uncharacterized protein</fullName>
    </submittedName>
</protein>
<dbReference type="RefSeq" id="WP_186990997.1">
    <property type="nucleotide sequence ID" value="NZ_CP052909.1"/>
</dbReference>
<evidence type="ECO:0000313" key="2">
    <source>
        <dbReference type="Proteomes" id="UP000515514"/>
    </source>
</evidence>
<organism evidence="1 2">
    <name type="scientific">Constantimarinum furrinae</name>
    <dbReference type="NCBI Taxonomy" id="2562285"/>
    <lineage>
        <taxon>Bacteria</taxon>
        <taxon>Pseudomonadati</taxon>
        <taxon>Bacteroidota</taxon>
        <taxon>Flavobacteriia</taxon>
        <taxon>Flavobacteriales</taxon>
        <taxon>Flavobacteriaceae</taxon>
        <taxon>Altibacter/Constantimarinum group</taxon>
        <taxon>Constantimarinum</taxon>
    </lineage>
</organism>
<name>A0A7G8PSL3_9FLAO</name>
<keyword evidence="2" id="KW-1185">Reference proteome</keyword>
<dbReference type="AlphaFoldDB" id="A0A7G8PSL3"/>
<reference evidence="1 2" key="1">
    <citation type="submission" date="2020-04" db="EMBL/GenBank/DDBJ databases">
        <title>Genome sequence of Altibacter aquimarinus strain ALE3EI.</title>
        <authorList>
            <person name="Oh H.-M."/>
            <person name="Jang D."/>
        </authorList>
    </citation>
    <scope>NUCLEOTIDE SEQUENCE [LARGE SCALE GENOMIC DNA]</scope>
    <source>
        <strain evidence="1 2">ALE3EI</strain>
    </source>
</reference>
<accession>A0A7G8PSL3</accession>